<protein>
    <recommendedName>
        <fullName evidence="4">Peptidase A2 domain-containing protein</fullName>
    </recommendedName>
</protein>
<evidence type="ECO:0000256" key="1">
    <source>
        <dbReference type="ARBA" id="ARBA00022670"/>
    </source>
</evidence>
<feature type="domain" description="Peptidase A2" evidence="4">
    <location>
        <begin position="145"/>
        <end position="159"/>
    </location>
</feature>
<name>A0AAW3DQJ2_9AVES</name>
<keyword evidence="1" id="KW-0645">Protease</keyword>
<reference evidence="5 6" key="1">
    <citation type="journal article" date="2014" name="Science">
        <title>Comparative genomics reveals insights into avian genome evolution and adaptation.</title>
        <authorList>
            <consortium name="Avian Genome Consortium"/>
            <person name="Zhang G."/>
            <person name="Li C."/>
            <person name="Li Q."/>
            <person name="Li B."/>
            <person name="Larkin D.M."/>
            <person name="Lee C."/>
            <person name="Storz J.F."/>
            <person name="Antunes A."/>
            <person name="Greenwold M.J."/>
            <person name="Meredith R.W."/>
            <person name="Odeen A."/>
            <person name="Cui J."/>
            <person name="Zhou Q."/>
            <person name="Xu L."/>
            <person name="Pan H."/>
            <person name="Wang Z."/>
            <person name="Jin L."/>
            <person name="Zhang P."/>
            <person name="Hu H."/>
            <person name="Yang W."/>
            <person name="Hu J."/>
            <person name="Xiao J."/>
            <person name="Yang Z."/>
            <person name="Liu Y."/>
            <person name="Xie Q."/>
            <person name="Yu H."/>
            <person name="Lian J."/>
            <person name="Wen P."/>
            <person name="Zhang F."/>
            <person name="Li H."/>
            <person name="Zeng Y."/>
            <person name="Xiong Z."/>
            <person name="Liu S."/>
            <person name="Zhou L."/>
            <person name="Huang Z."/>
            <person name="An N."/>
            <person name="Wang J."/>
            <person name="Zheng Q."/>
            <person name="Xiong Y."/>
            <person name="Wang G."/>
            <person name="Wang B."/>
            <person name="Wang J."/>
            <person name="Fan Y."/>
            <person name="da Fonseca R.R."/>
            <person name="Alfaro-Nunez A."/>
            <person name="Schubert M."/>
            <person name="Orlando L."/>
            <person name="Mourier T."/>
            <person name="Howard J.T."/>
            <person name="Ganapathy G."/>
            <person name="Pfenning A."/>
            <person name="Whitney O."/>
            <person name="Rivas M.V."/>
            <person name="Hara E."/>
            <person name="Smith J."/>
            <person name="Farre M."/>
            <person name="Narayan J."/>
            <person name="Slavov G."/>
            <person name="Romanov M.N."/>
            <person name="Borges R."/>
            <person name="Machado J.P."/>
            <person name="Khan I."/>
            <person name="Springer M.S."/>
            <person name="Gatesy J."/>
            <person name="Hoffmann F.G."/>
            <person name="Opazo J.C."/>
            <person name="Hastad O."/>
            <person name="Sawyer R.H."/>
            <person name="Kim H."/>
            <person name="Kim K.W."/>
            <person name="Kim H.J."/>
            <person name="Cho S."/>
            <person name="Li N."/>
            <person name="Huang Y."/>
            <person name="Bruford M.W."/>
            <person name="Zhan X."/>
            <person name="Dixon A."/>
            <person name="Bertelsen M.F."/>
            <person name="Derryberry E."/>
            <person name="Warren W."/>
            <person name="Wilson R.K."/>
            <person name="Li S."/>
            <person name="Ray D.A."/>
            <person name="Green R.E."/>
            <person name="O'Brien S.J."/>
            <person name="Griffin D."/>
            <person name="Johnson W.E."/>
            <person name="Haussler D."/>
            <person name="Ryder O.A."/>
            <person name="Willerslev E."/>
            <person name="Graves G.R."/>
            <person name="Alstrom P."/>
            <person name="Fjeldsa J."/>
            <person name="Mindell D.P."/>
            <person name="Edwards S.V."/>
            <person name="Braun E.L."/>
            <person name="Rahbek C."/>
            <person name="Burt D.W."/>
            <person name="Houde P."/>
            <person name="Zhang Y."/>
            <person name="Yang H."/>
            <person name="Wang J."/>
            <person name="Jarvis E.D."/>
            <person name="Gilbert M.T."/>
            <person name="Wang J."/>
        </authorList>
    </citation>
    <scope>NUCLEOTIDE SEQUENCE [LARGE SCALE GENOMIC DNA]</scope>
    <source>
        <strain evidence="5">BGI_N339</strain>
    </source>
</reference>
<dbReference type="GO" id="GO:0006508">
    <property type="term" value="P:proteolysis"/>
    <property type="evidence" value="ECO:0007669"/>
    <property type="project" value="UniProtKB-KW"/>
</dbReference>
<comment type="caution">
    <text evidence="5">The sequence shown here is derived from an EMBL/GenBank/DDBJ whole genome shotgun (WGS) entry which is preliminary data.</text>
</comment>
<keyword evidence="6" id="KW-1185">Reference proteome</keyword>
<sequence>GSAGVDVTTVRDATLWDTHIHRIPLNVKGPIGNGCSALLLGRSSTTMAGLLILPGVIDADCEGQIQAMAWRTPSPPLSIPKGTRIAQLISFKAIVPKAMDNIRGSSGFGSAGAPAIFWSTNITQHRTTLTVTLFNNSNQPLHIRCKTLLDTGADITVIA</sequence>
<keyword evidence="2" id="KW-0064">Aspartyl protease</keyword>
<dbReference type="CDD" id="cd07557">
    <property type="entry name" value="trimeric_dUTPase"/>
    <property type="match status" value="1"/>
</dbReference>
<dbReference type="PANTHER" id="PTHR19422:SF123">
    <property type="entry name" value="RT1 CLASS I, LOCUS CE15"/>
    <property type="match status" value="1"/>
</dbReference>
<evidence type="ECO:0000259" key="4">
    <source>
        <dbReference type="PROSITE" id="PS50175"/>
    </source>
</evidence>
<organism evidence="5 6">
    <name type="scientific">Pterocles gutturalis</name>
    <name type="common">yellow-throated sandgrouse</name>
    <dbReference type="NCBI Taxonomy" id="240206"/>
    <lineage>
        <taxon>Eukaryota</taxon>
        <taxon>Metazoa</taxon>
        <taxon>Chordata</taxon>
        <taxon>Craniata</taxon>
        <taxon>Vertebrata</taxon>
        <taxon>Euteleostomi</taxon>
        <taxon>Archelosauria</taxon>
        <taxon>Archosauria</taxon>
        <taxon>Dinosauria</taxon>
        <taxon>Saurischia</taxon>
        <taxon>Theropoda</taxon>
        <taxon>Coelurosauria</taxon>
        <taxon>Aves</taxon>
        <taxon>Neognathae</taxon>
        <taxon>Neoaves</taxon>
        <taxon>Columbimorphae</taxon>
        <taxon>Pterocliformes</taxon>
        <taxon>Pteroclidae</taxon>
        <taxon>Pterocles</taxon>
    </lineage>
</organism>
<proteinExistence type="predicted"/>
<dbReference type="InterPro" id="IPR033704">
    <property type="entry name" value="dUTPase_trimeric"/>
</dbReference>
<evidence type="ECO:0000256" key="3">
    <source>
        <dbReference type="ARBA" id="ARBA00022801"/>
    </source>
</evidence>
<dbReference type="InterPro" id="IPR001995">
    <property type="entry name" value="Peptidase_A2_cat"/>
</dbReference>
<gene>
    <name evidence="5" type="ORF">N339_00027</name>
</gene>
<dbReference type="InterPro" id="IPR036157">
    <property type="entry name" value="dUTPase-like_sf"/>
</dbReference>
<evidence type="ECO:0000313" key="6">
    <source>
        <dbReference type="Proteomes" id="UP000053149"/>
    </source>
</evidence>
<dbReference type="Proteomes" id="UP000053149">
    <property type="component" value="Unassembled WGS sequence"/>
</dbReference>
<keyword evidence="3" id="KW-0378">Hydrolase</keyword>
<dbReference type="InterPro" id="IPR029054">
    <property type="entry name" value="dUTPase-like"/>
</dbReference>
<feature type="non-terminal residue" evidence="5">
    <location>
        <position position="159"/>
    </location>
</feature>
<evidence type="ECO:0000313" key="5">
    <source>
        <dbReference type="EMBL" id="KFV02799.1"/>
    </source>
</evidence>
<dbReference type="GO" id="GO:0004190">
    <property type="term" value="F:aspartic-type endopeptidase activity"/>
    <property type="evidence" value="ECO:0007669"/>
    <property type="project" value="UniProtKB-KW"/>
</dbReference>
<dbReference type="PROSITE" id="PS50175">
    <property type="entry name" value="ASP_PROT_RETROV"/>
    <property type="match status" value="1"/>
</dbReference>
<dbReference type="AlphaFoldDB" id="A0AAW3DQJ2"/>
<dbReference type="Gene3D" id="2.70.40.10">
    <property type="match status" value="1"/>
</dbReference>
<evidence type="ECO:0000256" key="2">
    <source>
        <dbReference type="ARBA" id="ARBA00022750"/>
    </source>
</evidence>
<dbReference type="EMBL" id="JMFR01105213">
    <property type="protein sequence ID" value="KFV02799.1"/>
    <property type="molecule type" value="Genomic_DNA"/>
</dbReference>
<dbReference type="PANTHER" id="PTHR19422">
    <property type="entry name" value="GAG RETROVIRAL POLYPROTEIN"/>
    <property type="match status" value="1"/>
</dbReference>
<dbReference type="InterPro" id="IPR051592">
    <property type="entry name" value="HERV-K_Pro_peptidase_A2"/>
</dbReference>
<dbReference type="SUPFAM" id="SSF51283">
    <property type="entry name" value="dUTPase-like"/>
    <property type="match status" value="1"/>
</dbReference>
<dbReference type="Pfam" id="PF00692">
    <property type="entry name" value="dUTPase"/>
    <property type="match status" value="1"/>
</dbReference>
<accession>A0AAW3DQJ2</accession>
<feature type="non-terminal residue" evidence="5">
    <location>
        <position position="1"/>
    </location>
</feature>